<evidence type="ECO:0000313" key="3">
    <source>
        <dbReference type="Proteomes" id="UP000290289"/>
    </source>
</evidence>
<dbReference type="EMBL" id="RDQH01000337">
    <property type="protein sequence ID" value="RXH84038.1"/>
    <property type="molecule type" value="Genomic_DNA"/>
</dbReference>
<dbReference type="PANTHER" id="PTHR31672">
    <property type="entry name" value="BNACNNG10540D PROTEIN"/>
    <property type="match status" value="1"/>
</dbReference>
<accession>A0A498IKF4</accession>
<evidence type="ECO:0000313" key="2">
    <source>
        <dbReference type="EMBL" id="RXH84038.1"/>
    </source>
</evidence>
<dbReference type="CDD" id="cd22157">
    <property type="entry name" value="F-box_AtFBW1-like"/>
    <property type="match status" value="1"/>
</dbReference>
<feature type="domain" description="F-box" evidence="1">
    <location>
        <begin position="3"/>
        <end position="53"/>
    </location>
</feature>
<name>A0A498IKF4_MALDO</name>
<dbReference type="InterPro" id="IPR001810">
    <property type="entry name" value="F-box_dom"/>
</dbReference>
<organism evidence="2 3">
    <name type="scientific">Malus domestica</name>
    <name type="common">Apple</name>
    <name type="synonym">Pyrus malus</name>
    <dbReference type="NCBI Taxonomy" id="3750"/>
    <lineage>
        <taxon>Eukaryota</taxon>
        <taxon>Viridiplantae</taxon>
        <taxon>Streptophyta</taxon>
        <taxon>Embryophyta</taxon>
        <taxon>Tracheophyta</taxon>
        <taxon>Spermatophyta</taxon>
        <taxon>Magnoliopsida</taxon>
        <taxon>eudicotyledons</taxon>
        <taxon>Gunneridae</taxon>
        <taxon>Pentapetalae</taxon>
        <taxon>rosids</taxon>
        <taxon>fabids</taxon>
        <taxon>Rosales</taxon>
        <taxon>Rosaceae</taxon>
        <taxon>Amygdaloideae</taxon>
        <taxon>Maleae</taxon>
        <taxon>Malus</taxon>
    </lineage>
</organism>
<dbReference type="PANTHER" id="PTHR31672:SF13">
    <property type="entry name" value="F-BOX PROTEIN CPR30-LIKE"/>
    <property type="match status" value="1"/>
</dbReference>
<dbReference type="Proteomes" id="UP000290289">
    <property type="component" value="Chromosome 11"/>
</dbReference>
<dbReference type="InterPro" id="IPR050796">
    <property type="entry name" value="SCF_F-box_component"/>
</dbReference>
<gene>
    <name evidence="2" type="ORF">DVH24_026937</name>
</gene>
<dbReference type="NCBIfam" id="TIGR01640">
    <property type="entry name" value="F_box_assoc_1"/>
    <property type="match status" value="1"/>
</dbReference>
<protein>
    <recommendedName>
        <fullName evidence="1">F-box domain-containing protein</fullName>
    </recommendedName>
</protein>
<reference evidence="2 3" key="1">
    <citation type="submission" date="2018-10" db="EMBL/GenBank/DDBJ databases">
        <title>A high-quality apple genome assembly.</title>
        <authorList>
            <person name="Hu J."/>
        </authorList>
    </citation>
    <scope>NUCLEOTIDE SEQUENCE [LARGE SCALE GENOMIC DNA]</scope>
    <source>
        <strain evidence="3">cv. HFTH1</strain>
        <tissue evidence="2">Young leaf</tissue>
    </source>
</reference>
<dbReference type="Pfam" id="PF07734">
    <property type="entry name" value="FBA_1"/>
    <property type="match status" value="1"/>
</dbReference>
<dbReference type="Pfam" id="PF00646">
    <property type="entry name" value="F-box"/>
    <property type="match status" value="1"/>
</dbReference>
<dbReference type="SMART" id="SM00256">
    <property type="entry name" value="FBOX"/>
    <property type="match status" value="1"/>
</dbReference>
<proteinExistence type="predicted"/>
<dbReference type="Gene3D" id="1.20.1280.50">
    <property type="match status" value="1"/>
</dbReference>
<dbReference type="PROSITE" id="PS50181">
    <property type="entry name" value="FBOX"/>
    <property type="match status" value="1"/>
</dbReference>
<evidence type="ECO:0000259" key="1">
    <source>
        <dbReference type="PROSITE" id="PS50181"/>
    </source>
</evidence>
<comment type="caution">
    <text evidence="2">The sequence shown here is derived from an EMBL/GenBank/DDBJ whole genome shotgun (WGS) entry which is preliminary data.</text>
</comment>
<sequence length="263" mass="30870">MNAMSADYFPEEIIHEILLRLPIKPLIRFSGVCKSWNAMIKSPSFIDLRLSRTIQSNDQNNTHLLLRLAESRIEKSTVCSLHWDNPKLGEYSKLIYPFVDDRKYPNYWGFEVVGICNGLICLDYYRWVRRQSYERRQSYYAFGYNSRTKDYKVLRTLSYETLTPSRVEVWSLARGSWNTLTAAVSNIPEVFEPLNYQGAKAFVNGVLHWLQIRIKEGVRYHFITWFDVNRELFGEIAMPGSLRIRADSEFCISRYGDSLALFK</sequence>
<dbReference type="InterPro" id="IPR017451">
    <property type="entry name" value="F-box-assoc_interact_dom"/>
</dbReference>
<dbReference type="AlphaFoldDB" id="A0A498IKF4"/>
<keyword evidence="3" id="KW-1185">Reference proteome</keyword>
<dbReference type="SUPFAM" id="SSF81383">
    <property type="entry name" value="F-box domain"/>
    <property type="match status" value="1"/>
</dbReference>
<dbReference type="InterPro" id="IPR036047">
    <property type="entry name" value="F-box-like_dom_sf"/>
</dbReference>
<dbReference type="InterPro" id="IPR006527">
    <property type="entry name" value="F-box-assoc_dom_typ1"/>
</dbReference>